<dbReference type="Proteomes" id="UP000595618">
    <property type="component" value="Chromosome"/>
</dbReference>
<feature type="transmembrane region" description="Helical" evidence="1">
    <location>
        <begin position="90"/>
        <end position="108"/>
    </location>
</feature>
<keyword evidence="1" id="KW-1133">Transmembrane helix</keyword>
<sequence length="149" mass="16487">MEPTPPIIKIIFKILALAILIVAALSFIGLWLQVFSARADFWYIIRAATLVLLNLVGFYGFWNMRTWLVSILLLNLINMAVSQALGLGSFSTVTLLVVVGIFVLVALLRRHLSGRYEEPLPLILFIGGALLSHIAARFITSGAVDFFVK</sequence>
<gene>
    <name evidence="2" type="ORF">HYW89_01915</name>
</gene>
<keyword evidence="1" id="KW-0472">Membrane</keyword>
<name>A0A7T5RK80_9BACT</name>
<evidence type="ECO:0000256" key="1">
    <source>
        <dbReference type="SAM" id="Phobius"/>
    </source>
</evidence>
<evidence type="ECO:0000313" key="3">
    <source>
        <dbReference type="Proteomes" id="UP000595618"/>
    </source>
</evidence>
<feature type="transmembrane region" description="Helical" evidence="1">
    <location>
        <begin position="120"/>
        <end position="139"/>
    </location>
</feature>
<feature type="transmembrane region" description="Helical" evidence="1">
    <location>
        <begin position="41"/>
        <end position="62"/>
    </location>
</feature>
<dbReference type="AlphaFoldDB" id="A0A7T5RK80"/>
<organism evidence="2 3">
    <name type="scientific">Candidatus Sungiibacteriota bacterium</name>
    <dbReference type="NCBI Taxonomy" id="2750080"/>
    <lineage>
        <taxon>Bacteria</taxon>
        <taxon>Candidatus Sungiibacteriota</taxon>
    </lineage>
</organism>
<reference evidence="2 3" key="1">
    <citation type="submission" date="2020-07" db="EMBL/GenBank/DDBJ databases">
        <title>Huge and variable diversity of episymbiotic CPR bacteria and DPANN archaea in groundwater ecosystems.</title>
        <authorList>
            <person name="He C.Y."/>
            <person name="Keren R."/>
            <person name="Whittaker M."/>
            <person name="Farag I.F."/>
            <person name="Doudna J."/>
            <person name="Cate J.H.D."/>
            <person name="Banfield J.F."/>
        </authorList>
    </citation>
    <scope>NUCLEOTIDE SEQUENCE [LARGE SCALE GENOMIC DNA]</scope>
    <source>
        <strain evidence="2">NC_groundwater_541_Ag_S-0.1um_46_50</strain>
    </source>
</reference>
<keyword evidence="1" id="KW-0812">Transmembrane</keyword>
<evidence type="ECO:0000313" key="2">
    <source>
        <dbReference type="EMBL" id="QQG45654.1"/>
    </source>
</evidence>
<protein>
    <submittedName>
        <fullName evidence="2">Uncharacterized protein</fullName>
    </submittedName>
</protein>
<proteinExistence type="predicted"/>
<feature type="transmembrane region" description="Helical" evidence="1">
    <location>
        <begin position="12"/>
        <end position="35"/>
    </location>
</feature>
<accession>A0A7T5RK80</accession>
<dbReference type="EMBL" id="CP066690">
    <property type="protein sequence ID" value="QQG45654.1"/>
    <property type="molecule type" value="Genomic_DNA"/>
</dbReference>